<gene>
    <name evidence="1" type="ORF">FMAN_16188</name>
</gene>
<dbReference type="EMBL" id="FCQH01000011">
    <property type="protein sequence ID" value="CVL00332.1"/>
    <property type="molecule type" value="Genomic_DNA"/>
</dbReference>
<protein>
    <submittedName>
        <fullName evidence="1">Uncharacterized protein</fullName>
    </submittedName>
</protein>
<accession>A0A1L7TU40</accession>
<name>A0A1L7TU40_FUSMA</name>
<evidence type="ECO:0000313" key="1">
    <source>
        <dbReference type="EMBL" id="CVL00332.1"/>
    </source>
</evidence>
<dbReference type="AlphaFoldDB" id="A0A1L7TU40"/>
<keyword evidence="2" id="KW-1185">Reference proteome</keyword>
<sequence length="248" mass="27516">MADSPIVQSTVSVVSGQLCFGSLHNIWFGSSAPSQGLPIAPPQPSGTVQTHSINYNVTAQNGIWNVFKLVASETSDVAAWFVAHEDIDPRQEVDKILRISGSPYEPDHGSTVNNDATSQAGVFVVNRYDWSYYDKRCFDEIGEGQEEGDDDVLANSNSLGIVDRSVAQEMVQRWQGQRPSRRGSAEHGIWLYIPHGEYMFGRFGFNGSRTAVRSFLFFSACTEFTRTSFSGISGTLREHLTPLERLQR</sequence>
<reference evidence="2" key="1">
    <citation type="journal article" date="2016" name="Genome Biol. Evol.">
        <title>Comparative 'omics' of the Fusarium fujikuroi species complex highlights differences in genetic potential and metabolite synthesis.</title>
        <authorList>
            <person name="Niehaus E.-M."/>
            <person name="Muensterkoetter M."/>
            <person name="Proctor R.H."/>
            <person name="Brown D.W."/>
            <person name="Sharon A."/>
            <person name="Idan Y."/>
            <person name="Oren-Young L."/>
            <person name="Sieber C.M."/>
            <person name="Novak O."/>
            <person name="Pencik A."/>
            <person name="Tarkowska D."/>
            <person name="Hromadova K."/>
            <person name="Freeman S."/>
            <person name="Maymon M."/>
            <person name="Elazar M."/>
            <person name="Youssef S.A."/>
            <person name="El-Shabrawy E.S.M."/>
            <person name="Shalaby A.B.A."/>
            <person name="Houterman P."/>
            <person name="Brock N.L."/>
            <person name="Burkhardt I."/>
            <person name="Tsavkelova E.A."/>
            <person name="Dickschat J.S."/>
            <person name="Galuszka P."/>
            <person name="Gueldener U."/>
            <person name="Tudzynski B."/>
        </authorList>
    </citation>
    <scope>NUCLEOTIDE SEQUENCE [LARGE SCALE GENOMIC DNA]</scope>
    <source>
        <strain evidence="2">MRC7560</strain>
    </source>
</reference>
<dbReference type="RefSeq" id="XP_041686305.1">
    <property type="nucleotide sequence ID" value="XM_041820424.1"/>
</dbReference>
<dbReference type="Proteomes" id="UP000184255">
    <property type="component" value="Unassembled WGS sequence"/>
</dbReference>
<comment type="caution">
    <text evidence="1">The sequence shown here is derived from an EMBL/GenBank/DDBJ whole genome shotgun (WGS) entry which is preliminary data.</text>
</comment>
<organism evidence="1 2">
    <name type="scientific">Fusarium mangiferae</name>
    <name type="common">Mango malformation disease fungus</name>
    <dbReference type="NCBI Taxonomy" id="192010"/>
    <lineage>
        <taxon>Eukaryota</taxon>
        <taxon>Fungi</taxon>
        <taxon>Dikarya</taxon>
        <taxon>Ascomycota</taxon>
        <taxon>Pezizomycotina</taxon>
        <taxon>Sordariomycetes</taxon>
        <taxon>Hypocreomycetidae</taxon>
        <taxon>Hypocreales</taxon>
        <taxon>Nectriaceae</taxon>
        <taxon>Fusarium</taxon>
        <taxon>Fusarium fujikuroi species complex</taxon>
    </lineage>
</organism>
<proteinExistence type="predicted"/>
<dbReference type="GeneID" id="65094980"/>
<evidence type="ECO:0000313" key="2">
    <source>
        <dbReference type="Proteomes" id="UP000184255"/>
    </source>
</evidence>
<dbReference type="VEuPathDB" id="FungiDB:FMAN_16188"/>